<feature type="transmembrane region" description="Helical" evidence="13">
    <location>
        <begin position="90"/>
        <end position="110"/>
    </location>
</feature>
<reference evidence="15" key="1">
    <citation type="submission" date="2018-05" db="EMBL/GenBank/DDBJ databases">
        <authorList>
            <person name="Lanie J.A."/>
            <person name="Ng W.-L."/>
            <person name="Kazmierczak K.M."/>
            <person name="Andrzejewski T.M."/>
            <person name="Davidsen T.M."/>
            <person name="Wayne K.J."/>
            <person name="Tettelin H."/>
            <person name="Glass J.I."/>
            <person name="Rusch D."/>
            <person name="Podicherti R."/>
            <person name="Tsui H.-C.T."/>
            <person name="Winkler M.E."/>
        </authorList>
    </citation>
    <scope>NUCLEOTIDE SEQUENCE</scope>
</reference>
<dbReference type="PANTHER" id="PTHR35864">
    <property type="entry name" value="ZINC METALLOPROTEASE MJ0611-RELATED"/>
    <property type="match status" value="1"/>
</dbReference>
<feature type="transmembrane region" description="Helical" evidence="13">
    <location>
        <begin position="176"/>
        <end position="200"/>
    </location>
</feature>
<evidence type="ECO:0000256" key="10">
    <source>
        <dbReference type="ARBA" id="ARBA00022989"/>
    </source>
</evidence>
<evidence type="ECO:0000256" key="3">
    <source>
        <dbReference type="ARBA" id="ARBA00007931"/>
    </source>
</evidence>
<feature type="transmembrane region" description="Helical" evidence="13">
    <location>
        <begin position="122"/>
        <end position="143"/>
    </location>
</feature>
<dbReference type="GO" id="GO:0006508">
    <property type="term" value="P:proteolysis"/>
    <property type="evidence" value="ECO:0007669"/>
    <property type="project" value="UniProtKB-KW"/>
</dbReference>
<keyword evidence="7" id="KW-0479">Metal-binding</keyword>
<evidence type="ECO:0000313" key="15">
    <source>
        <dbReference type="EMBL" id="SUZ78200.1"/>
    </source>
</evidence>
<keyword evidence="4" id="KW-1003">Cell membrane</keyword>
<sequence>MLLRLPMEVLIILLPILIFSLCFHEFSHGYMAYRLGDHTAARNGRLTLNPIAHLDPIGSLMILFVGFGWAKPVPVNPVNFSNPREDMIKVAFAGPASNLILAFIGGLIMRFVNMTGIMQSEIFIQILYFFVFINISLAIFNLIPVAPLDGSQIFGNMISKNNPELAWKLQFYGPKILMGLILIGMVTPFSILGFIMMPFVKTFMYLFTGISF</sequence>
<gene>
    <name evidence="15" type="ORF">METZ01_LOCUS31054</name>
</gene>
<dbReference type="InterPro" id="IPR044537">
    <property type="entry name" value="Rip2-like"/>
</dbReference>
<protein>
    <recommendedName>
        <fullName evidence="14">Peptidase M50 domain-containing protein</fullName>
    </recommendedName>
</protein>
<keyword evidence="10 13" id="KW-1133">Transmembrane helix</keyword>
<accession>A0A381QGX0</accession>
<keyword evidence="9" id="KW-0862">Zinc</keyword>
<comment type="cofactor">
    <cofactor evidence="1">
        <name>Zn(2+)</name>
        <dbReference type="ChEBI" id="CHEBI:29105"/>
    </cofactor>
</comment>
<dbReference type="InterPro" id="IPR052348">
    <property type="entry name" value="Metallopeptidase_M50B"/>
</dbReference>
<evidence type="ECO:0000256" key="12">
    <source>
        <dbReference type="ARBA" id="ARBA00023136"/>
    </source>
</evidence>
<feature type="transmembrane region" description="Helical" evidence="13">
    <location>
        <begin position="6"/>
        <end position="26"/>
    </location>
</feature>
<evidence type="ECO:0000256" key="6">
    <source>
        <dbReference type="ARBA" id="ARBA00022692"/>
    </source>
</evidence>
<dbReference type="GO" id="GO:0046872">
    <property type="term" value="F:metal ion binding"/>
    <property type="evidence" value="ECO:0007669"/>
    <property type="project" value="UniProtKB-KW"/>
</dbReference>
<comment type="similarity">
    <text evidence="3">Belongs to the peptidase M50B family.</text>
</comment>
<name>A0A381QGX0_9ZZZZ</name>
<evidence type="ECO:0000256" key="5">
    <source>
        <dbReference type="ARBA" id="ARBA00022670"/>
    </source>
</evidence>
<dbReference type="InterPro" id="IPR008915">
    <property type="entry name" value="Peptidase_M50"/>
</dbReference>
<evidence type="ECO:0000256" key="1">
    <source>
        <dbReference type="ARBA" id="ARBA00001947"/>
    </source>
</evidence>
<keyword evidence="11" id="KW-0482">Metalloprotease</keyword>
<evidence type="ECO:0000256" key="8">
    <source>
        <dbReference type="ARBA" id="ARBA00022801"/>
    </source>
</evidence>
<keyword evidence="6 13" id="KW-0812">Transmembrane</keyword>
<feature type="transmembrane region" description="Helical" evidence="13">
    <location>
        <begin position="46"/>
        <end position="70"/>
    </location>
</feature>
<dbReference type="GO" id="GO:0008237">
    <property type="term" value="F:metallopeptidase activity"/>
    <property type="evidence" value="ECO:0007669"/>
    <property type="project" value="UniProtKB-KW"/>
</dbReference>
<dbReference type="PANTHER" id="PTHR35864:SF1">
    <property type="entry name" value="ZINC METALLOPROTEASE YWHC-RELATED"/>
    <property type="match status" value="1"/>
</dbReference>
<evidence type="ECO:0000256" key="9">
    <source>
        <dbReference type="ARBA" id="ARBA00022833"/>
    </source>
</evidence>
<keyword evidence="12 13" id="KW-0472">Membrane</keyword>
<evidence type="ECO:0000256" key="7">
    <source>
        <dbReference type="ARBA" id="ARBA00022723"/>
    </source>
</evidence>
<dbReference type="AlphaFoldDB" id="A0A381QGX0"/>
<dbReference type="Pfam" id="PF02163">
    <property type="entry name" value="Peptidase_M50"/>
    <property type="match status" value="1"/>
</dbReference>
<evidence type="ECO:0000256" key="11">
    <source>
        <dbReference type="ARBA" id="ARBA00023049"/>
    </source>
</evidence>
<comment type="subcellular location">
    <subcellularLocation>
        <location evidence="2">Cell membrane</location>
        <topology evidence="2">Multi-pass membrane protein</topology>
    </subcellularLocation>
</comment>
<proteinExistence type="inferred from homology"/>
<keyword evidence="5" id="KW-0645">Protease</keyword>
<dbReference type="CDD" id="cd06158">
    <property type="entry name" value="S2P-M50_like_1"/>
    <property type="match status" value="1"/>
</dbReference>
<evidence type="ECO:0000256" key="4">
    <source>
        <dbReference type="ARBA" id="ARBA00022475"/>
    </source>
</evidence>
<organism evidence="15">
    <name type="scientific">marine metagenome</name>
    <dbReference type="NCBI Taxonomy" id="408172"/>
    <lineage>
        <taxon>unclassified sequences</taxon>
        <taxon>metagenomes</taxon>
        <taxon>ecological metagenomes</taxon>
    </lineage>
</organism>
<dbReference type="GO" id="GO:0005886">
    <property type="term" value="C:plasma membrane"/>
    <property type="evidence" value="ECO:0007669"/>
    <property type="project" value="UniProtKB-SubCell"/>
</dbReference>
<evidence type="ECO:0000259" key="14">
    <source>
        <dbReference type="Pfam" id="PF02163"/>
    </source>
</evidence>
<evidence type="ECO:0000256" key="2">
    <source>
        <dbReference type="ARBA" id="ARBA00004651"/>
    </source>
</evidence>
<keyword evidence="8" id="KW-0378">Hydrolase</keyword>
<feature type="domain" description="Peptidase M50" evidence="14">
    <location>
        <begin position="108"/>
        <end position="160"/>
    </location>
</feature>
<dbReference type="EMBL" id="UINC01001344">
    <property type="protein sequence ID" value="SUZ78200.1"/>
    <property type="molecule type" value="Genomic_DNA"/>
</dbReference>
<evidence type="ECO:0000256" key="13">
    <source>
        <dbReference type="SAM" id="Phobius"/>
    </source>
</evidence>